<accession>A0A1T4VL17</accession>
<dbReference type="PANTHER" id="PTHR47893:SF1">
    <property type="entry name" value="REGULATORY PROTEIN PCHR"/>
    <property type="match status" value="1"/>
</dbReference>
<evidence type="ECO:0000256" key="1">
    <source>
        <dbReference type="ARBA" id="ARBA00023015"/>
    </source>
</evidence>
<organism evidence="6 7">
    <name type="scientific">Eubacterium uniforme</name>
    <dbReference type="NCBI Taxonomy" id="39495"/>
    <lineage>
        <taxon>Bacteria</taxon>
        <taxon>Bacillati</taxon>
        <taxon>Bacillota</taxon>
        <taxon>Clostridia</taxon>
        <taxon>Eubacteriales</taxon>
        <taxon>Eubacteriaceae</taxon>
        <taxon>Eubacterium</taxon>
    </lineage>
</organism>
<evidence type="ECO:0000256" key="3">
    <source>
        <dbReference type="ARBA" id="ARBA00023163"/>
    </source>
</evidence>
<sequence length="314" mass="36963">MKYIDSKNTFFNHYANDLKEIKKVHTNQKSGYIDNTYYPFYPGIFVCSNEVHTNHISMKNFNYKNDIFLINYCISGRCEFHVTKDKYLYMKNNYTSIGTLTITDSFYYPTGYYLGFEVYICEDLLTDETKTILENFNIDLEKLKQKYENDEHLTLLETNNNIQHLWLEIHNHKNPPIGLIRLNILKILYELLHEKNVERANSSYLTKNQAKIAKHVHNILTADISKHIPIREISTHTSISETSLKNYFNSMYGMNVSDYMRILRLKKAAELLLNTNISIAEISEKCGYSNQGRFAKAFKEHFGLLPLEYRHSKI</sequence>
<evidence type="ECO:0000256" key="4">
    <source>
        <dbReference type="SAM" id="Coils"/>
    </source>
</evidence>
<dbReference type="Pfam" id="PF12833">
    <property type="entry name" value="HTH_18"/>
    <property type="match status" value="1"/>
</dbReference>
<evidence type="ECO:0000259" key="5">
    <source>
        <dbReference type="PROSITE" id="PS01124"/>
    </source>
</evidence>
<dbReference type="PRINTS" id="PR00032">
    <property type="entry name" value="HTHARAC"/>
</dbReference>
<dbReference type="SUPFAM" id="SSF46689">
    <property type="entry name" value="Homeodomain-like"/>
    <property type="match status" value="1"/>
</dbReference>
<keyword evidence="2 6" id="KW-0238">DNA-binding</keyword>
<dbReference type="GO" id="GO:0003700">
    <property type="term" value="F:DNA-binding transcription factor activity"/>
    <property type="evidence" value="ECO:0007669"/>
    <property type="project" value="InterPro"/>
</dbReference>
<feature type="coiled-coil region" evidence="4">
    <location>
        <begin position="126"/>
        <end position="153"/>
    </location>
</feature>
<dbReference type="AlphaFoldDB" id="A0A1T4VL17"/>
<dbReference type="PROSITE" id="PS00041">
    <property type="entry name" value="HTH_ARAC_FAMILY_1"/>
    <property type="match status" value="1"/>
</dbReference>
<dbReference type="STRING" id="39495.SAMN02745111_01149"/>
<dbReference type="GO" id="GO:0043565">
    <property type="term" value="F:sequence-specific DNA binding"/>
    <property type="evidence" value="ECO:0007669"/>
    <property type="project" value="InterPro"/>
</dbReference>
<gene>
    <name evidence="6" type="ORF">SAMN02745111_01149</name>
</gene>
<reference evidence="6 7" key="1">
    <citation type="submission" date="2017-02" db="EMBL/GenBank/DDBJ databases">
        <authorList>
            <person name="Peterson S.W."/>
        </authorList>
    </citation>
    <scope>NUCLEOTIDE SEQUENCE [LARGE SCALE GENOMIC DNA]</scope>
    <source>
        <strain evidence="6 7">ATCC 35992</strain>
    </source>
</reference>
<protein>
    <submittedName>
        <fullName evidence="6">AraC-type DNA-binding protein</fullName>
    </submittedName>
</protein>
<dbReference type="InterPro" id="IPR053142">
    <property type="entry name" value="PchR_regulatory_protein"/>
</dbReference>
<proteinExistence type="predicted"/>
<keyword evidence="4" id="KW-0175">Coiled coil</keyword>
<dbReference type="Proteomes" id="UP000190814">
    <property type="component" value="Unassembled WGS sequence"/>
</dbReference>
<dbReference type="EMBL" id="FUXZ01000006">
    <property type="protein sequence ID" value="SKA65626.1"/>
    <property type="molecule type" value="Genomic_DNA"/>
</dbReference>
<evidence type="ECO:0000313" key="6">
    <source>
        <dbReference type="EMBL" id="SKA65626.1"/>
    </source>
</evidence>
<keyword evidence="7" id="KW-1185">Reference proteome</keyword>
<dbReference type="InterPro" id="IPR009057">
    <property type="entry name" value="Homeodomain-like_sf"/>
</dbReference>
<dbReference type="PANTHER" id="PTHR47893">
    <property type="entry name" value="REGULATORY PROTEIN PCHR"/>
    <property type="match status" value="1"/>
</dbReference>
<evidence type="ECO:0000313" key="7">
    <source>
        <dbReference type="Proteomes" id="UP000190814"/>
    </source>
</evidence>
<dbReference type="RefSeq" id="WP_078766018.1">
    <property type="nucleotide sequence ID" value="NZ_FUXZ01000006.1"/>
</dbReference>
<dbReference type="SMART" id="SM00342">
    <property type="entry name" value="HTH_ARAC"/>
    <property type="match status" value="1"/>
</dbReference>
<name>A0A1T4VL17_9FIRM</name>
<dbReference type="PROSITE" id="PS01124">
    <property type="entry name" value="HTH_ARAC_FAMILY_2"/>
    <property type="match status" value="1"/>
</dbReference>
<dbReference type="Gene3D" id="1.10.10.60">
    <property type="entry name" value="Homeodomain-like"/>
    <property type="match status" value="1"/>
</dbReference>
<dbReference type="InterPro" id="IPR020449">
    <property type="entry name" value="Tscrpt_reg_AraC-type_HTH"/>
</dbReference>
<keyword evidence="1" id="KW-0805">Transcription regulation</keyword>
<evidence type="ECO:0000256" key="2">
    <source>
        <dbReference type="ARBA" id="ARBA00023125"/>
    </source>
</evidence>
<feature type="domain" description="HTH araC/xylS-type" evidence="5">
    <location>
        <begin position="214"/>
        <end position="312"/>
    </location>
</feature>
<dbReference type="InterPro" id="IPR018062">
    <property type="entry name" value="HTH_AraC-typ_CS"/>
</dbReference>
<dbReference type="InterPro" id="IPR018060">
    <property type="entry name" value="HTH_AraC"/>
</dbReference>
<dbReference type="OrthoDB" id="247151at2"/>
<keyword evidence="3" id="KW-0804">Transcription</keyword>